<dbReference type="Gene3D" id="3.30.70.1230">
    <property type="entry name" value="Nucleotide cyclase"/>
    <property type="match status" value="1"/>
</dbReference>
<feature type="region of interest" description="Disordered" evidence="1">
    <location>
        <begin position="196"/>
        <end position="231"/>
    </location>
</feature>
<organism evidence="2 3">
    <name type="scientific">Streptomyces litchfieldiae</name>
    <dbReference type="NCBI Taxonomy" id="3075543"/>
    <lineage>
        <taxon>Bacteria</taxon>
        <taxon>Bacillati</taxon>
        <taxon>Actinomycetota</taxon>
        <taxon>Actinomycetes</taxon>
        <taxon>Kitasatosporales</taxon>
        <taxon>Streptomycetaceae</taxon>
        <taxon>Streptomyces</taxon>
    </lineage>
</organism>
<keyword evidence="3" id="KW-1185">Reference proteome</keyword>
<evidence type="ECO:0000313" key="2">
    <source>
        <dbReference type="EMBL" id="MDT0342012.1"/>
    </source>
</evidence>
<feature type="compositionally biased region" description="Low complexity" evidence="1">
    <location>
        <begin position="216"/>
        <end position="230"/>
    </location>
</feature>
<dbReference type="Proteomes" id="UP001183246">
    <property type="component" value="Unassembled WGS sequence"/>
</dbReference>
<protein>
    <submittedName>
        <fullName evidence="2">Uncharacterized protein</fullName>
    </submittedName>
</protein>
<gene>
    <name evidence="2" type="ORF">RM590_05100</name>
</gene>
<proteinExistence type="predicted"/>
<name>A0ABU2MKP5_9ACTN</name>
<dbReference type="InterPro" id="IPR029787">
    <property type="entry name" value="Nucleotide_cyclase"/>
</dbReference>
<reference evidence="3" key="1">
    <citation type="submission" date="2023-07" db="EMBL/GenBank/DDBJ databases">
        <title>30 novel species of actinomycetes from the DSMZ collection.</title>
        <authorList>
            <person name="Nouioui I."/>
        </authorList>
    </citation>
    <scope>NUCLEOTIDE SEQUENCE [LARGE SCALE GENOMIC DNA]</scope>
    <source>
        <strain evidence="3">DSM 44938</strain>
    </source>
</reference>
<dbReference type="EMBL" id="JAVREL010000002">
    <property type="protein sequence ID" value="MDT0342012.1"/>
    <property type="molecule type" value="Genomic_DNA"/>
</dbReference>
<comment type="caution">
    <text evidence="2">The sequence shown here is derived from an EMBL/GenBank/DDBJ whole genome shotgun (WGS) entry which is preliminary data.</text>
</comment>
<evidence type="ECO:0000256" key="1">
    <source>
        <dbReference type="SAM" id="MobiDB-lite"/>
    </source>
</evidence>
<evidence type="ECO:0000313" key="3">
    <source>
        <dbReference type="Proteomes" id="UP001183246"/>
    </source>
</evidence>
<dbReference type="RefSeq" id="WP_311703144.1">
    <property type="nucleotide sequence ID" value="NZ_JAVREL010000002.1"/>
</dbReference>
<feature type="compositionally biased region" description="Basic and acidic residues" evidence="1">
    <location>
        <begin position="199"/>
        <end position="213"/>
    </location>
</feature>
<sequence length="269" mass="28578">MTEPLHQTILLADIEGSGRSDDVVRRVKRHHMYEVVQCTLDAAGVSRTDQRLEDRGDGVLALVSAAVPKAALLRAMLTEIPARLHDYNRIAADSSRVRLRTVLAAGEVALDEIPGALGGVIGWDLDQAFRLLDSEPLRAELRRRRDSGGTGEDAVICVSEAVFGGVVRHDHHGIRRAAFHPFTVEGKEGPVRGWLYGEPTREREPAGNEEHGGHAGPASRPGGARPPAGAVFNGPYVAGNQYGVSGGQVGGDVVMGNKIVGDGTGGERP</sequence>
<accession>A0ABU2MKP5</accession>